<keyword evidence="1" id="KW-0812">Transmembrane</keyword>
<protein>
    <recommendedName>
        <fullName evidence="4">GTD-binding domain-containing protein</fullName>
    </recommendedName>
</protein>
<evidence type="ECO:0000256" key="1">
    <source>
        <dbReference type="SAM" id="Phobius"/>
    </source>
</evidence>
<evidence type="ECO:0000313" key="2">
    <source>
        <dbReference type="EMBL" id="KAJ8492443.1"/>
    </source>
</evidence>
<proteinExistence type="predicted"/>
<evidence type="ECO:0008006" key="4">
    <source>
        <dbReference type="Google" id="ProtNLM"/>
    </source>
</evidence>
<keyword evidence="1" id="KW-1133">Transmembrane helix</keyword>
<dbReference type="PANTHER" id="PTHR33868">
    <property type="entry name" value="EXPRESSED PROTEIN"/>
    <property type="match status" value="1"/>
</dbReference>
<keyword evidence="3" id="KW-1185">Reference proteome</keyword>
<dbReference type="EMBL" id="JAQQAF010000004">
    <property type="protein sequence ID" value="KAJ8492443.1"/>
    <property type="molecule type" value="Genomic_DNA"/>
</dbReference>
<reference evidence="2 3" key="1">
    <citation type="submission" date="2022-12" db="EMBL/GenBank/DDBJ databases">
        <title>Chromosome-scale assembly of the Ensete ventricosum genome.</title>
        <authorList>
            <person name="Dussert Y."/>
            <person name="Stocks J."/>
            <person name="Wendawek A."/>
            <person name="Woldeyes F."/>
            <person name="Nichols R.A."/>
            <person name="Borrell J.S."/>
        </authorList>
    </citation>
    <scope>NUCLEOTIDE SEQUENCE [LARGE SCALE GENOMIC DNA]</scope>
    <source>
        <strain evidence="3">cv. Maze</strain>
        <tissue evidence="2">Seeds</tissue>
    </source>
</reference>
<accession>A0AAV8PJT3</accession>
<name>A0AAV8PJT3_ENSVE</name>
<comment type="caution">
    <text evidence="2">The sequence shown here is derived from an EMBL/GenBank/DDBJ whole genome shotgun (WGS) entry which is preliminary data.</text>
</comment>
<evidence type="ECO:0000313" key="3">
    <source>
        <dbReference type="Proteomes" id="UP001222027"/>
    </source>
</evidence>
<sequence>MNAYLSPETKWWLQQQPNFGYQNELICEQLSSIEDEADEDMETAVPKSKLGGESLPVDFVLKKEVCFMESSWVVSTAFKKHGSETRIKEMKTTTSYSQQLLKQKPYMVNYLDKKDGLLDLKPVDQFTSHRPEKDSSYFETSWAGGNNSEPWWHIADKDELALLVAQKSLQHIENCDLPKPRQTVHVTRDPLSAPENLDTSGIYHSSLGRELNAGICNGNEYSYNTSTSVKSDHKNLYSSERGYMLHDSEKLYSDARGYVKNEQPELNQTSEDDLSTAQLLEALCHSQTRARKAEMAAQKAYDEKEHIVKLLFRQASHLFAYKQWLLMLQLENLFVQLKIKEHQISKVIPVLPWIAPKGKLCSEDKIARRGRKKHKCQLCKYGVALSLGLGVAGVGLLFGWTLGWLFPAL</sequence>
<feature type="transmembrane region" description="Helical" evidence="1">
    <location>
        <begin position="378"/>
        <end position="406"/>
    </location>
</feature>
<dbReference type="AlphaFoldDB" id="A0AAV8PJT3"/>
<organism evidence="2 3">
    <name type="scientific">Ensete ventricosum</name>
    <name type="common">Abyssinian banana</name>
    <name type="synonym">Musa ensete</name>
    <dbReference type="NCBI Taxonomy" id="4639"/>
    <lineage>
        <taxon>Eukaryota</taxon>
        <taxon>Viridiplantae</taxon>
        <taxon>Streptophyta</taxon>
        <taxon>Embryophyta</taxon>
        <taxon>Tracheophyta</taxon>
        <taxon>Spermatophyta</taxon>
        <taxon>Magnoliopsida</taxon>
        <taxon>Liliopsida</taxon>
        <taxon>Zingiberales</taxon>
        <taxon>Musaceae</taxon>
        <taxon>Ensete</taxon>
    </lineage>
</organism>
<dbReference type="PANTHER" id="PTHR33868:SF2">
    <property type="entry name" value="EXPRESSED PROTEIN"/>
    <property type="match status" value="1"/>
</dbReference>
<gene>
    <name evidence="2" type="ORF">OPV22_014164</name>
</gene>
<keyword evidence="1" id="KW-0472">Membrane</keyword>
<dbReference type="Proteomes" id="UP001222027">
    <property type="component" value="Unassembled WGS sequence"/>
</dbReference>